<dbReference type="PATRIC" id="fig|1204725.3.peg.1226"/>
<dbReference type="Pfam" id="PF02348">
    <property type="entry name" value="CTP_transf_3"/>
    <property type="match status" value="1"/>
</dbReference>
<dbReference type="SUPFAM" id="SSF53448">
    <property type="entry name" value="Nucleotide-diphospho-sugar transferases"/>
    <property type="match status" value="1"/>
</dbReference>
<dbReference type="Gene3D" id="3.90.550.10">
    <property type="entry name" value="Spore Coat Polysaccharide Biosynthesis Protein SpsA, Chain A"/>
    <property type="match status" value="1"/>
</dbReference>
<gene>
    <name evidence="1" type="ORF">A994_06101</name>
</gene>
<dbReference type="InterPro" id="IPR003329">
    <property type="entry name" value="Cytidylyl_trans"/>
</dbReference>
<keyword evidence="2" id="KW-1185">Reference proteome</keyword>
<name>K2QDD3_METFP</name>
<protein>
    <submittedName>
        <fullName evidence="1">Acylneuraminate cytidylyltransferase</fullName>
    </submittedName>
</protein>
<dbReference type="OrthoDB" id="10155at2157"/>
<dbReference type="RefSeq" id="WP_004030492.1">
    <property type="nucleotide sequence ID" value="NZ_AMPO01000004.1"/>
</dbReference>
<comment type="caution">
    <text evidence="1">The sequence shown here is derived from an EMBL/GenBank/DDBJ whole genome shotgun (WGS) entry which is preliminary data.</text>
</comment>
<dbReference type="InterPro" id="IPR029044">
    <property type="entry name" value="Nucleotide-diphossugar_trans"/>
</dbReference>
<dbReference type="PANTHER" id="PTHR42866:SF1">
    <property type="entry name" value="SPORE COAT POLYSACCHARIDE BIOSYNTHESIS PROTEIN SPSF"/>
    <property type="match status" value="1"/>
</dbReference>
<evidence type="ECO:0000313" key="1">
    <source>
        <dbReference type="EMBL" id="EKF86036.1"/>
    </source>
</evidence>
<sequence>MNTVVIIQARMGSTRLPGKIMADITGKPMLWHVIERVKKAQKIDQIVLATTKNEEDHKTACLAKECGVELYRGSQNDVLDRYFHAANQYKAELIVRITADCPLIDPHVIDKMVDYHYQHEDLDYISMGNPNPCPDGLDTEVFTFQSLDKAFREARLPSEREHVTPYIWKNTEKFKLGYVFDQKTDLSHLRWTVDEEPDLKFVREVYKRLYHEGEIFVTHDVLELLKHEPKLMEINQGIMRNEGYLKSISED</sequence>
<dbReference type="GO" id="GO:0005829">
    <property type="term" value="C:cytosol"/>
    <property type="evidence" value="ECO:0007669"/>
    <property type="project" value="TreeGrafter"/>
</dbReference>
<dbReference type="Proteomes" id="UP000007360">
    <property type="component" value="Unassembled WGS sequence"/>
</dbReference>
<reference evidence="1 2" key="1">
    <citation type="journal article" date="2012" name="J. Bacteriol.">
        <title>Draft genome sequence of Methanobacterium formicicum DSM 3637, an archaebacterium isolated from the methane producer amoeba Pelomyxa palustris.</title>
        <authorList>
            <person name="Gutierrez G."/>
        </authorList>
    </citation>
    <scope>NUCLEOTIDE SEQUENCE [LARGE SCALE GENOMIC DNA]</scope>
    <source>
        <strain evidence="2">DSM 3637 / PP1</strain>
    </source>
</reference>
<dbReference type="GO" id="GO:0016779">
    <property type="term" value="F:nucleotidyltransferase activity"/>
    <property type="evidence" value="ECO:0007669"/>
    <property type="project" value="UniProtKB-KW"/>
</dbReference>
<dbReference type="PANTHER" id="PTHR42866">
    <property type="entry name" value="3-DEOXY-MANNO-OCTULOSONATE CYTIDYLYLTRANSFERASE"/>
    <property type="match status" value="1"/>
</dbReference>
<accession>K2QDD3</accession>
<organism evidence="1 2">
    <name type="scientific">Methanobacterium formicicum (strain DSM 3637 / PP1)</name>
    <dbReference type="NCBI Taxonomy" id="1204725"/>
    <lineage>
        <taxon>Archaea</taxon>
        <taxon>Methanobacteriati</taxon>
        <taxon>Methanobacteriota</taxon>
        <taxon>Methanomada group</taxon>
        <taxon>Methanobacteria</taxon>
        <taxon>Methanobacteriales</taxon>
        <taxon>Methanobacteriaceae</taxon>
        <taxon>Methanobacterium</taxon>
    </lineage>
</organism>
<proteinExistence type="predicted"/>
<dbReference type="EMBL" id="AMPO01000004">
    <property type="protein sequence ID" value="EKF86036.1"/>
    <property type="molecule type" value="Genomic_DNA"/>
</dbReference>
<keyword evidence="1" id="KW-0808">Transferase</keyword>
<evidence type="ECO:0000313" key="2">
    <source>
        <dbReference type="Proteomes" id="UP000007360"/>
    </source>
</evidence>
<keyword evidence="1" id="KW-0548">Nucleotidyltransferase</keyword>
<dbReference type="CDD" id="cd02518">
    <property type="entry name" value="GT2_SpsF"/>
    <property type="match status" value="1"/>
</dbReference>
<dbReference type="AlphaFoldDB" id="K2QDD3"/>